<proteinExistence type="predicted"/>
<accession>A0A4Z2EGG5</accession>
<evidence type="ECO:0000313" key="1">
    <source>
        <dbReference type="EMBL" id="TNN27731.1"/>
    </source>
</evidence>
<name>A0A4Z2EGG5_9TELE</name>
<dbReference type="Proteomes" id="UP000314294">
    <property type="component" value="Unassembled WGS sequence"/>
</dbReference>
<protein>
    <submittedName>
        <fullName evidence="1">Uncharacterized protein</fullName>
    </submittedName>
</protein>
<evidence type="ECO:0000313" key="2">
    <source>
        <dbReference type="Proteomes" id="UP000314294"/>
    </source>
</evidence>
<keyword evidence="2" id="KW-1185">Reference proteome</keyword>
<sequence>MPASRQTDADRKERQIKDLQQPLHLGLRLLGVLFVPAHFLLQAGDAFGELRVGLGICRRPLSLEQKVIIMN</sequence>
<dbReference type="EMBL" id="SRLO01007817">
    <property type="protein sequence ID" value="TNN27731.1"/>
    <property type="molecule type" value="Genomic_DNA"/>
</dbReference>
<comment type="caution">
    <text evidence="1">The sequence shown here is derived from an EMBL/GenBank/DDBJ whole genome shotgun (WGS) entry which is preliminary data.</text>
</comment>
<dbReference type="AlphaFoldDB" id="A0A4Z2EGG5"/>
<gene>
    <name evidence="1" type="ORF">EYF80_062122</name>
</gene>
<reference evidence="1 2" key="1">
    <citation type="submission" date="2019-03" db="EMBL/GenBank/DDBJ databases">
        <title>First draft genome of Liparis tanakae, snailfish: a comprehensive survey of snailfish specific genes.</title>
        <authorList>
            <person name="Kim W."/>
            <person name="Song I."/>
            <person name="Jeong J.-H."/>
            <person name="Kim D."/>
            <person name="Kim S."/>
            <person name="Ryu S."/>
            <person name="Song J.Y."/>
            <person name="Lee S.K."/>
        </authorList>
    </citation>
    <scope>NUCLEOTIDE SEQUENCE [LARGE SCALE GENOMIC DNA]</scope>
    <source>
        <tissue evidence="1">Muscle</tissue>
    </source>
</reference>
<organism evidence="1 2">
    <name type="scientific">Liparis tanakae</name>
    <name type="common">Tanaka's snailfish</name>
    <dbReference type="NCBI Taxonomy" id="230148"/>
    <lineage>
        <taxon>Eukaryota</taxon>
        <taxon>Metazoa</taxon>
        <taxon>Chordata</taxon>
        <taxon>Craniata</taxon>
        <taxon>Vertebrata</taxon>
        <taxon>Euteleostomi</taxon>
        <taxon>Actinopterygii</taxon>
        <taxon>Neopterygii</taxon>
        <taxon>Teleostei</taxon>
        <taxon>Neoteleostei</taxon>
        <taxon>Acanthomorphata</taxon>
        <taxon>Eupercaria</taxon>
        <taxon>Perciformes</taxon>
        <taxon>Cottioidei</taxon>
        <taxon>Cottales</taxon>
        <taxon>Liparidae</taxon>
        <taxon>Liparis</taxon>
    </lineage>
</organism>